<protein>
    <submittedName>
        <fullName evidence="1">Uncharacterized protein</fullName>
    </submittedName>
</protein>
<proteinExistence type="predicted"/>
<evidence type="ECO:0000313" key="2">
    <source>
        <dbReference type="Proteomes" id="UP000014962"/>
    </source>
</evidence>
<dbReference type="STRING" id="641526.ADIWIN_2864"/>
<name>S7VP49_9FLAO</name>
<dbReference type="Proteomes" id="UP000014962">
    <property type="component" value="Unassembled WGS sequence"/>
</dbReference>
<dbReference type="RefSeq" id="WP_020896698.1">
    <property type="nucleotide sequence ID" value="NZ_ATMR01000128.1"/>
</dbReference>
<keyword evidence="2" id="KW-1185">Reference proteome</keyword>
<dbReference type="eggNOG" id="ENOG5030TF4">
    <property type="taxonomic scope" value="Bacteria"/>
</dbReference>
<reference evidence="1 2" key="1">
    <citation type="journal article" date="2013" name="Genome Announc.">
        <title>Draft Genome Sequence of Winogradskyella psychrotolerans RS-3T, Isolated from the Marine Transect of Kongsfjorden, Ny-Alesund, Svalbard, Arctic Ocean.</title>
        <authorList>
            <person name="Kumar Pinnaka A."/>
            <person name="Ara S."/>
            <person name="Singh A."/>
            <person name="Shivaji S."/>
        </authorList>
    </citation>
    <scope>NUCLEOTIDE SEQUENCE [LARGE SCALE GENOMIC DNA]</scope>
    <source>
        <strain evidence="1 2">RS-3</strain>
    </source>
</reference>
<organism evidence="1 2">
    <name type="scientific">Winogradskyella psychrotolerans RS-3</name>
    <dbReference type="NCBI Taxonomy" id="641526"/>
    <lineage>
        <taxon>Bacteria</taxon>
        <taxon>Pseudomonadati</taxon>
        <taxon>Bacteroidota</taxon>
        <taxon>Flavobacteriia</taxon>
        <taxon>Flavobacteriales</taxon>
        <taxon>Flavobacteriaceae</taxon>
        <taxon>Winogradskyella</taxon>
    </lineage>
</organism>
<comment type="caution">
    <text evidence="1">The sequence shown here is derived from an EMBL/GenBank/DDBJ whole genome shotgun (WGS) entry which is preliminary data.</text>
</comment>
<gene>
    <name evidence="1" type="ORF">ADIWIN_2864</name>
</gene>
<dbReference type="AlphaFoldDB" id="S7VP49"/>
<dbReference type="EMBL" id="ATMR01000128">
    <property type="protein sequence ID" value="EPR72025.1"/>
    <property type="molecule type" value="Genomic_DNA"/>
</dbReference>
<accession>S7VP49</accession>
<evidence type="ECO:0000313" key="1">
    <source>
        <dbReference type="EMBL" id="EPR72025.1"/>
    </source>
</evidence>
<dbReference type="OrthoDB" id="1198548at2"/>
<sequence length="389" mass="45541">MKTLFRLLFVLLITMQTVLGQNVKVFSKSFKTDKNTTAYIEIPDGSVKFVSSPDDSIHIDYDINFIKLPKKEHQRILDSVRIEATQENNLISIKKHPNVKQSLNASSYVSIFSLDRLIYEAKDTTTISRKLKEDISNEITEIKSYKSYHEARAKIIYVNDLKRKERLLKKAVKWQNNRNFKRNFIIKIPKHISLKIIAKGSLLNFHDEFDNQLSLRLDYGRLYINRIENPKNELKIHNSLLIARNISGGKLETDRVFKALITELNNVDIESEFSKIEIGELGSNNKITDFNSEYFFYNWTEDFQRFDLFSDYSKIHFFYPNLNHGLEVIGYNTRNVVGNDNFEVTMQPKSKERNRLMSKPLNPKEKSSGFIFFDIINGIIYSYNDSIKK</sequence>